<dbReference type="NCBIfam" id="TIGR01354">
    <property type="entry name" value="cyt_deam_tetra"/>
    <property type="match status" value="1"/>
</dbReference>
<dbReference type="CDD" id="cd01283">
    <property type="entry name" value="cytidine_deaminase"/>
    <property type="match status" value="1"/>
</dbReference>
<evidence type="ECO:0000256" key="1">
    <source>
        <dbReference type="ARBA" id="ARBA00001947"/>
    </source>
</evidence>
<evidence type="ECO:0000256" key="13">
    <source>
        <dbReference type="PIRSR" id="PIRSR606262-3"/>
    </source>
</evidence>
<name>A0A6G6GP51_9FLAO</name>
<dbReference type="InterPro" id="IPR002125">
    <property type="entry name" value="CMP_dCMP_dom"/>
</dbReference>
<feature type="active site" description="Proton donor" evidence="12">
    <location>
        <position position="76"/>
    </location>
</feature>
<feature type="binding site" evidence="13">
    <location>
        <position position="113"/>
    </location>
    <ligand>
        <name>Zn(2+)</name>
        <dbReference type="ChEBI" id="CHEBI:29105"/>
        <note>catalytic</note>
    </ligand>
</feature>
<dbReference type="AlphaFoldDB" id="A0A6G6GP51"/>
<feature type="domain" description="CMP/dCMP-type deaminase" evidence="15">
    <location>
        <begin position="22"/>
        <end position="159"/>
    </location>
</feature>
<comment type="cofactor">
    <cofactor evidence="1 13 14">
        <name>Zn(2+)</name>
        <dbReference type="ChEBI" id="CHEBI:29105"/>
    </cofactor>
</comment>
<dbReference type="EMBL" id="CP049057">
    <property type="protein sequence ID" value="QIE60328.1"/>
    <property type="molecule type" value="Genomic_DNA"/>
</dbReference>
<gene>
    <name evidence="16" type="primary">cdd</name>
    <name evidence="16" type="ORF">G5B37_12380</name>
</gene>
<proteinExistence type="inferred from homology"/>
<dbReference type="KEGG" id="mgel:G5B37_12380"/>
<dbReference type="Gene3D" id="3.40.140.10">
    <property type="entry name" value="Cytidine Deaminase, domain 2"/>
    <property type="match status" value="1"/>
</dbReference>
<evidence type="ECO:0000256" key="9">
    <source>
        <dbReference type="ARBA" id="ARBA00032005"/>
    </source>
</evidence>
<feature type="binding site" evidence="13">
    <location>
        <position position="116"/>
    </location>
    <ligand>
        <name>Zn(2+)</name>
        <dbReference type="ChEBI" id="CHEBI:29105"/>
        <note>catalytic</note>
    </ligand>
</feature>
<keyword evidence="7 14" id="KW-0378">Hydrolase</keyword>
<keyword evidence="6 13" id="KW-0479">Metal-binding</keyword>
<comment type="similarity">
    <text evidence="3 14">Belongs to the cytidine and deoxycytidylate deaminase family.</text>
</comment>
<evidence type="ECO:0000256" key="7">
    <source>
        <dbReference type="ARBA" id="ARBA00022801"/>
    </source>
</evidence>
<dbReference type="Pfam" id="PF00383">
    <property type="entry name" value="dCMP_cyt_deam_1"/>
    <property type="match status" value="1"/>
</dbReference>
<comment type="catalytic activity">
    <reaction evidence="10 14">
        <text>2'-deoxycytidine + H2O + H(+) = 2'-deoxyuridine + NH4(+)</text>
        <dbReference type="Rhea" id="RHEA:13433"/>
        <dbReference type="ChEBI" id="CHEBI:15377"/>
        <dbReference type="ChEBI" id="CHEBI:15378"/>
        <dbReference type="ChEBI" id="CHEBI:15698"/>
        <dbReference type="ChEBI" id="CHEBI:16450"/>
        <dbReference type="ChEBI" id="CHEBI:28938"/>
        <dbReference type="EC" id="3.5.4.5"/>
    </reaction>
</comment>
<comment type="catalytic activity">
    <reaction evidence="11 14">
        <text>cytidine + H2O + H(+) = uridine + NH4(+)</text>
        <dbReference type="Rhea" id="RHEA:16069"/>
        <dbReference type="ChEBI" id="CHEBI:15377"/>
        <dbReference type="ChEBI" id="CHEBI:15378"/>
        <dbReference type="ChEBI" id="CHEBI:16704"/>
        <dbReference type="ChEBI" id="CHEBI:17562"/>
        <dbReference type="ChEBI" id="CHEBI:28938"/>
        <dbReference type="EC" id="3.5.4.5"/>
    </reaction>
</comment>
<dbReference type="PROSITE" id="PS51747">
    <property type="entry name" value="CYT_DCMP_DEAMINASES_2"/>
    <property type="match status" value="1"/>
</dbReference>
<dbReference type="RefSeq" id="WP_164680341.1">
    <property type="nucleotide sequence ID" value="NZ_CP049057.1"/>
</dbReference>
<evidence type="ECO:0000259" key="15">
    <source>
        <dbReference type="PROSITE" id="PS51747"/>
    </source>
</evidence>
<feature type="binding site" evidence="13">
    <location>
        <position position="74"/>
    </location>
    <ligand>
        <name>Zn(2+)</name>
        <dbReference type="ChEBI" id="CHEBI:29105"/>
        <note>catalytic</note>
    </ligand>
</feature>
<dbReference type="SUPFAM" id="SSF53927">
    <property type="entry name" value="Cytidine deaminase-like"/>
    <property type="match status" value="1"/>
</dbReference>
<keyword evidence="8 13" id="KW-0862">Zinc</keyword>
<dbReference type="GO" id="GO:0072527">
    <property type="term" value="P:pyrimidine-containing compound metabolic process"/>
    <property type="evidence" value="ECO:0007669"/>
    <property type="project" value="UniProtKB-ARBA"/>
</dbReference>
<evidence type="ECO:0000313" key="17">
    <source>
        <dbReference type="Proteomes" id="UP000505306"/>
    </source>
</evidence>
<reference evidence="16 17" key="1">
    <citation type="submission" date="2020-02" db="EMBL/GenBank/DDBJ databases">
        <title>Complete genome sequence of Flavobacteriaceae bacterium.</title>
        <authorList>
            <person name="Kim S.-J."/>
            <person name="Kim Y.-S."/>
            <person name="Kim K.-H."/>
        </authorList>
    </citation>
    <scope>NUCLEOTIDE SEQUENCE [LARGE SCALE GENOMIC DNA]</scope>
    <source>
        <strain evidence="16 17">RR4-40</strain>
    </source>
</reference>
<comment type="function">
    <text evidence="2 14">This enzyme scavenges exogenous and endogenous cytidine and 2'-deoxycytidine for UMP synthesis.</text>
</comment>
<sequence length="161" mass="17516">MAQKLTITAELTVFESINELPVSIQKLMHKAQEARERAYAPYSRFMVGAALALNNETIVTGNNQENAAFPSGLCAERVAAFHAGSQFPGVGFKTMALTVRSLQKEVTTPTPPCGACRQALAEYEVNQKAPITIYFMGETGKVVKANSLKDLLPLVFDSTYL</sequence>
<evidence type="ECO:0000256" key="5">
    <source>
        <dbReference type="ARBA" id="ARBA00018266"/>
    </source>
</evidence>
<keyword evidence="17" id="KW-1185">Reference proteome</keyword>
<dbReference type="PANTHER" id="PTHR11644">
    <property type="entry name" value="CYTIDINE DEAMINASE"/>
    <property type="match status" value="1"/>
</dbReference>
<dbReference type="Proteomes" id="UP000505306">
    <property type="component" value="Chromosome"/>
</dbReference>
<evidence type="ECO:0000256" key="12">
    <source>
        <dbReference type="PIRSR" id="PIRSR606262-1"/>
    </source>
</evidence>
<evidence type="ECO:0000256" key="11">
    <source>
        <dbReference type="ARBA" id="ARBA00049558"/>
    </source>
</evidence>
<dbReference type="InterPro" id="IPR050202">
    <property type="entry name" value="Cyt/Deoxycyt_deaminase"/>
</dbReference>
<evidence type="ECO:0000256" key="8">
    <source>
        <dbReference type="ARBA" id="ARBA00022833"/>
    </source>
</evidence>
<protein>
    <recommendedName>
        <fullName evidence="5 14">Cytidine deaminase</fullName>
        <ecNumber evidence="4 14">3.5.4.5</ecNumber>
    </recommendedName>
    <alternativeName>
        <fullName evidence="9 14">Cytidine aminohydrolase</fullName>
    </alternativeName>
</protein>
<evidence type="ECO:0000256" key="10">
    <source>
        <dbReference type="ARBA" id="ARBA00049252"/>
    </source>
</evidence>
<dbReference type="PANTHER" id="PTHR11644:SF2">
    <property type="entry name" value="CYTIDINE DEAMINASE"/>
    <property type="match status" value="1"/>
</dbReference>
<dbReference type="EC" id="3.5.4.5" evidence="4 14"/>
<dbReference type="InterPro" id="IPR016193">
    <property type="entry name" value="Cytidine_deaminase-like"/>
</dbReference>
<evidence type="ECO:0000313" key="16">
    <source>
        <dbReference type="EMBL" id="QIE60328.1"/>
    </source>
</evidence>
<accession>A0A6G6GP51</accession>
<evidence type="ECO:0000256" key="2">
    <source>
        <dbReference type="ARBA" id="ARBA00003949"/>
    </source>
</evidence>
<dbReference type="GO" id="GO:0004126">
    <property type="term" value="F:cytidine deaminase activity"/>
    <property type="evidence" value="ECO:0007669"/>
    <property type="project" value="UniProtKB-UniRule"/>
</dbReference>
<dbReference type="GO" id="GO:0055086">
    <property type="term" value="P:nucleobase-containing small molecule metabolic process"/>
    <property type="evidence" value="ECO:0007669"/>
    <property type="project" value="UniProtKB-ARBA"/>
</dbReference>
<dbReference type="GO" id="GO:0008270">
    <property type="term" value="F:zinc ion binding"/>
    <property type="evidence" value="ECO:0007669"/>
    <property type="project" value="UniProtKB-UniRule"/>
</dbReference>
<dbReference type="InterPro" id="IPR006262">
    <property type="entry name" value="Cyt_deam_tetra"/>
</dbReference>
<evidence type="ECO:0000256" key="3">
    <source>
        <dbReference type="ARBA" id="ARBA00006576"/>
    </source>
</evidence>
<evidence type="ECO:0000256" key="4">
    <source>
        <dbReference type="ARBA" id="ARBA00012783"/>
    </source>
</evidence>
<organism evidence="16 17">
    <name type="scientific">Rasiella rasia</name>
    <dbReference type="NCBI Taxonomy" id="2744027"/>
    <lineage>
        <taxon>Bacteria</taxon>
        <taxon>Pseudomonadati</taxon>
        <taxon>Bacteroidota</taxon>
        <taxon>Flavobacteriia</taxon>
        <taxon>Flavobacteriales</taxon>
        <taxon>Flavobacteriaceae</taxon>
        <taxon>Rasiella</taxon>
    </lineage>
</organism>
<dbReference type="NCBIfam" id="NF004064">
    <property type="entry name" value="PRK05578.1"/>
    <property type="match status" value="1"/>
</dbReference>
<dbReference type="GO" id="GO:0005829">
    <property type="term" value="C:cytosol"/>
    <property type="evidence" value="ECO:0007669"/>
    <property type="project" value="TreeGrafter"/>
</dbReference>
<evidence type="ECO:0000256" key="6">
    <source>
        <dbReference type="ARBA" id="ARBA00022723"/>
    </source>
</evidence>
<evidence type="ECO:0000256" key="14">
    <source>
        <dbReference type="RuleBase" id="RU364006"/>
    </source>
</evidence>